<dbReference type="Proteomes" id="UP001259492">
    <property type="component" value="Unassembled WGS sequence"/>
</dbReference>
<keyword evidence="1" id="KW-0732">Signal</keyword>
<accession>A0ABU2YIR0</accession>
<organism evidence="2 3">
    <name type="scientific">Microcosmobacter mediterraneus</name>
    <dbReference type="NCBI Taxonomy" id="3075607"/>
    <lineage>
        <taxon>Bacteria</taxon>
        <taxon>Pseudomonadati</taxon>
        <taxon>Bacteroidota</taxon>
        <taxon>Flavobacteriia</taxon>
        <taxon>Flavobacteriales</taxon>
        <taxon>Flavobacteriaceae</taxon>
        <taxon>Microcosmobacter</taxon>
    </lineage>
</organism>
<evidence type="ECO:0000313" key="2">
    <source>
        <dbReference type="EMBL" id="MDT0557687.1"/>
    </source>
</evidence>
<evidence type="ECO:0008006" key="4">
    <source>
        <dbReference type="Google" id="ProtNLM"/>
    </source>
</evidence>
<reference evidence="2 3" key="1">
    <citation type="submission" date="2023-09" db="EMBL/GenBank/DDBJ databases">
        <authorList>
            <person name="Rey-Velasco X."/>
        </authorList>
    </citation>
    <scope>NUCLEOTIDE SEQUENCE [LARGE SCALE GENOMIC DNA]</scope>
    <source>
        <strain evidence="2 3">W332</strain>
    </source>
</reference>
<proteinExistence type="predicted"/>
<dbReference type="RefSeq" id="WP_311426448.1">
    <property type="nucleotide sequence ID" value="NZ_JAVRIA010000001.1"/>
</dbReference>
<name>A0ABU2YIR0_9FLAO</name>
<keyword evidence="3" id="KW-1185">Reference proteome</keyword>
<feature type="chain" id="PRO_5046198092" description="Lipocalin-like domain-containing protein" evidence="1">
    <location>
        <begin position="24"/>
        <end position="169"/>
    </location>
</feature>
<evidence type="ECO:0000313" key="3">
    <source>
        <dbReference type="Proteomes" id="UP001259492"/>
    </source>
</evidence>
<gene>
    <name evidence="2" type="ORF">RM697_03460</name>
</gene>
<protein>
    <recommendedName>
        <fullName evidence="4">Lipocalin-like domain-containing protein</fullName>
    </recommendedName>
</protein>
<comment type="caution">
    <text evidence="2">The sequence shown here is derived from an EMBL/GenBank/DDBJ whole genome shotgun (WGS) entry which is preliminary data.</text>
</comment>
<dbReference type="PROSITE" id="PS51257">
    <property type="entry name" value="PROKAR_LIPOPROTEIN"/>
    <property type="match status" value="1"/>
</dbReference>
<sequence>MKTLFKTCLILFAILLLSSCSSDDEGNVTLSAEGEWLLTSLSVESSFDFNNDGTASRDLALETMCYAGNYIDFFNDNDVEISVDFTYIFVNNQNMQDFQCQQGFGLNSTWIQNGNTVTVENGDDDIVGTISGNTLTVTVIDGFEIEVYNAVTQQIDIVDEDFTIIFTKS</sequence>
<evidence type="ECO:0000256" key="1">
    <source>
        <dbReference type="SAM" id="SignalP"/>
    </source>
</evidence>
<dbReference type="EMBL" id="JAVRIA010000001">
    <property type="protein sequence ID" value="MDT0557687.1"/>
    <property type="molecule type" value="Genomic_DNA"/>
</dbReference>
<feature type="signal peptide" evidence="1">
    <location>
        <begin position="1"/>
        <end position="23"/>
    </location>
</feature>